<dbReference type="NCBIfam" id="TIGR02050">
    <property type="entry name" value="gshA_cyan_rel"/>
    <property type="match status" value="1"/>
</dbReference>
<evidence type="ECO:0000256" key="2">
    <source>
        <dbReference type="ARBA" id="ARBA00022741"/>
    </source>
</evidence>
<comment type="similarity">
    <text evidence="5">Belongs to the glutamate--cysteine ligase type 2 family. YbdK subfamily.</text>
</comment>
<dbReference type="GO" id="GO:0042398">
    <property type="term" value="P:modified amino acid biosynthetic process"/>
    <property type="evidence" value="ECO:0007669"/>
    <property type="project" value="InterPro"/>
</dbReference>
<dbReference type="SUPFAM" id="SSF55931">
    <property type="entry name" value="Glutamine synthetase/guanido kinase"/>
    <property type="match status" value="1"/>
</dbReference>
<proteinExistence type="inferred from homology"/>
<organism evidence="6 7">
    <name type="scientific">Dictyobacter arantiisoli</name>
    <dbReference type="NCBI Taxonomy" id="2014874"/>
    <lineage>
        <taxon>Bacteria</taxon>
        <taxon>Bacillati</taxon>
        <taxon>Chloroflexota</taxon>
        <taxon>Ktedonobacteria</taxon>
        <taxon>Ktedonobacterales</taxon>
        <taxon>Dictyobacteraceae</taxon>
        <taxon>Dictyobacter</taxon>
    </lineage>
</organism>
<dbReference type="InterPro" id="IPR014746">
    <property type="entry name" value="Gln_synth/guanido_kin_cat_dom"/>
</dbReference>
<name>A0A5A5TB68_9CHLR</name>
<dbReference type="Gene3D" id="3.30.590.20">
    <property type="match status" value="1"/>
</dbReference>
<keyword evidence="2 5" id="KW-0547">Nucleotide-binding</keyword>
<dbReference type="Pfam" id="PF04107">
    <property type="entry name" value="GCS2"/>
    <property type="match status" value="1"/>
</dbReference>
<dbReference type="Proteomes" id="UP000322530">
    <property type="component" value="Unassembled WGS sequence"/>
</dbReference>
<accession>A0A5A5TB68</accession>
<keyword evidence="1 5" id="KW-0436">Ligase</keyword>
<protein>
    <recommendedName>
        <fullName evidence="5">Putative glutamate--cysteine ligase 2</fullName>
        <ecNumber evidence="5">6.3.2.2</ecNumber>
    </recommendedName>
    <alternativeName>
        <fullName evidence="5">Gamma-glutamylcysteine synthetase 2</fullName>
        <shortName evidence="5">GCS 2</shortName>
        <shortName evidence="5">Gamma-GCS 2</shortName>
    </alternativeName>
</protein>
<keyword evidence="7" id="KW-1185">Reference proteome</keyword>
<dbReference type="InterPro" id="IPR006336">
    <property type="entry name" value="GCS2"/>
</dbReference>
<dbReference type="PANTHER" id="PTHR36510:SF1">
    <property type="entry name" value="GLUTAMATE--CYSTEINE LIGASE 2-RELATED"/>
    <property type="match status" value="1"/>
</dbReference>
<reference evidence="6 7" key="1">
    <citation type="submission" date="2019-01" db="EMBL/GenBank/DDBJ databases">
        <title>Draft genome sequence of Dictyobacter sp. Uno17.</title>
        <authorList>
            <person name="Wang C.M."/>
            <person name="Zheng Y."/>
            <person name="Sakai Y."/>
            <person name="Abe K."/>
            <person name="Yokota A."/>
            <person name="Yabe S."/>
        </authorList>
    </citation>
    <scope>NUCLEOTIDE SEQUENCE [LARGE SCALE GENOMIC DNA]</scope>
    <source>
        <strain evidence="6 7">Uno17</strain>
    </source>
</reference>
<dbReference type="InterPro" id="IPR050141">
    <property type="entry name" value="GCL_type2/YbdK_subfam"/>
</dbReference>
<evidence type="ECO:0000256" key="5">
    <source>
        <dbReference type="HAMAP-Rule" id="MF_01609"/>
    </source>
</evidence>
<dbReference type="RefSeq" id="WP_149401717.1">
    <property type="nucleotide sequence ID" value="NZ_BIXY01000029.1"/>
</dbReference>
<sequence>MSSHLESWTIGIEEEYQIIDPVTRALAPDSQQIFSLIEPGEQKSIEAELQTSQIESATPICLTLSEARSAVMHQREVLITAAARANRWIAASGTHPFSHWHDQEITHTERYAIMEQRYRQLAREQVILGCHIHIGCPDRELAIQIMNRARLWLAPLLALSANSPFWLGDDTGYASYRTPIWCRWPMAGPPPHLASSTEYDQLVRMLIQTNTIADASHIYWDIRLSDRYPTIEFRVMDVCLSIDETVMLAGLIRALAQTCAEQALKKIPYIQAPNELLRAAHWRAARYGLNSTLVDPDARNSLPAHELIERLLLLLHPVLKERGEWDEISTQVQLLLRNGNGATRQREIFQRTEQHEAVVDFVVTETARGLNIPISTGSYNKISS</sequence>
<dbReference type="HAMAP" id="MF_01609">
    <property type="entry name" value="Glu_cys_ligase_2"/>
    <property type="match status" value="1"/>
</dbReference>
<evidence type="ECO:0000256" key="1">
    <source>
        <dbReference type="ARBA" id="ARBA00022598"/>
    </source>
</evidence>
<evidence type="ECO:0000256" key="3">
    <source>
        <dbReference type="ARBA" id="ARBA00022840"/>
    </source>
</evidence>
<dbReference type="InterPro" id="IPR011793">
    <property type="entry name" value="YbdK"/>
</dbReference>
<dbReference type="OrthoDB" id="149335at2"/>
<comment type="caution">
    <text evidence="6">The sequence shown here is derived from an EMBL/GenBank/DDBJ whole genome shotgun (WGS) entry which is preliminary data.</text>
</comment>
<dbReference type="AlphaFoldDB" id="A0A5A5TB68"/>
<evidence type="ECO:0000313" key="7">
    <source>
        <dbReference type="Proteomes" id="UP000322530"/>
    </source>
</evidence>
<dbReference type="NCBIfam" id="NF010041">
    <property type="entry name" value="PRK13517.1-1"/>
    <property type="match status" value="1"/>
</dbReference>
<dbReference type="GO" id="GO:0005524">
    <property type="term" value="F:ATP binding"/>
    <property type="evidence" value="ECO:0007669"/>
    <property type="project" value="UniProtKB-KW"/>
</dbReference>
<dbReference type="PANTHER" id="PTHR36510">
    <property type="entry name" value="GLUTAMATE--CYSTEINE LIGASE 2-RELATED"/>
    <property type="match status" value="1"/>
</dbReference>
<comment type="function">
    <text evidence="5">ATP-dependent carboxylate-amine ligase which exhibits weak glutamate--cysteine ligase activity.</text>
</comment>
<keyword evidence="3 5" id="KW-0067">ATP-binding</keyword>
<dbReference type="NCBIfam" id="NF010039">
    <property type="entry name" value="PRK13515.1"/>
    <property type="match status" value="1"/>
</dbReference>
<dbReference type="EC" id="6.3.2.2" evidence="5"/>
<comment type="catalytic activity">
    <reaction evidence="4 5">
        <text>L-cysteine + L-glutamate + ATP = gamma-L-glutamyl-L-cysteine + ADP + phosphate + H(+)</text>
        <dbReference type="Rhea" id="RHEA:13285"/>
        <dbReference type="ChEBI" id="CHEBI:15378"/>
        <dbReference type="ChEBI" id="CHEBI:29985"/>
        <dbReference type="ChEBI" id="CHEBI:30616"/>
        <dbReference type="ChEBI" id="CHEBI:35235"/>
        <dbReference type="ChEBI" id="CHEBI:43474"/>
        <dbReference type="ChEBI" id="CHEBI:58173"/>
        <dbReference type="ChEBI" id="CHEBI:456216"/>
        <dbReference type="EC" id="6.3.2.2"/>
    </reaction>
</comment>
<evidence type="ECO:0000313" key="6">
    <source>
        <dbReference type="EMBL" id="GCF08740.1"/>
    </source>
</evidence>
<evidence type="ECO:0000256" key="4">
    <source>
        <dbReference type="ARBA" id="ARBA00048819"/>
    </source>
</evidence>
<dbReference type="GO" id="GO:0004357">
    <property type="term" value="F:glutamate-cysteine ligase activity"/>
    <property type="evidence" value="ECO:0007669"/>
    <property type="project" value="UniProtKB-EC"/>
</dbReference>
<gene>
    <name evidence="6" type="ORF">KDI_23040</name>
</gene>
<dbReference type="EMBL" id="BIXY01000029">
    <property type="protein sequence ID" value="GCF08740.1"/>
    <property type="molecule type" value="Genomic_DNA"/>
</dbReference>